<comment type="caution">
    <text evidence="2">The sequence shown here is derived from an EMBL/GenBank/DDBJ whole genome shotgun (WGS) entry which is preliminary data.</text>
</comment>
<gene>
    <name evidence="2" type="ORF">OSCT_2200</name>
</gene>
<dbReference type="SUPFAM" id="SSF82171">
    <property type="entry name" value="DPP6 N-terminal domain-like"/>
    <property type="match status" value="1"/>
</dbReference>
<dbReference type="AlphaFoldDB" id="E1IFU9"/>
<dbReference type="Proteomes" id="UP000054010">
    <property type="component" value="Unassembled WGS sequence"/>
</dbReference>
<evidence type="ECO:0000256" key="1">
    <source>
        <dbReference type="ARBA" id="ARBA00009820"/>
    </source>
</evidence>
<comment type="similarity">
    <text evidence="1">Belongs to the TolB family.</text>
</comment>
<evidence type="ECO:0000313" key="3">
    <source>
        <dbReference type="Proteomes" id="UP000054010"/>
    </source>
</evidence>
<dbReference type="eggNOG" id="COG0823">
    <property type="taxonomic scope" value="Bacteria"/>
</dbReference>
<proteinExistence type="inferred from homology"/>
<reference evidence="2 3" key="1">
    <citation type="journal article" date="2011" name="J. Bacteriol.">
        <title>Draft genome sequence of the anoxygenic filamentous phototrophic bacterium Oscillochloris trichoides subsp. DG-6.</title>
        <authorList>
            <person name="Kuznetsov B.B."/>
            <person name="Ivanovsky R.N."/>
            <person name="Keppen O.I."/>
            <person name="Sukhacheva M.V."/>
            <person name="Bumazhkin B.K."/>
            <person name="Patutina E.O."/>
            <person name="Beletsky A.V."/>
            <person name="Mardanov A.V."/>
            <person name="Baslerov R.V."/>
            <person name="Panteleeva A.N."/>
            <person name="Kolganova T.V."/>
            <person name="Ravin N.V."/>
            <person name="Skryabin K.G."/>
        </authorList>
    </citation>
    <scope>NUCLEOTIDE SEQUENCE [LARGE SCALE GENOMIC DNA]</scope>
    <source>
        <strain evidence="2 3">DG-6</strain>
    </source>
</reference>
<dbReference type="EMBL" id="ADVR01000095">
    <property type="protein sequence ID" value="EFO79942.1"/>
    <property type="molecule type" value="Genomic_DNA"/>
</dbReference>
<dbReference type="STRING" id="765420.OSCT_2200"/>
<evidence type="ECO:0000313" key="2">
    <source>
        <dbReference type="EMBL" id="EFO79942.1"/>
    </source>
</evidence>
<protein>
    <submittedName>
        <fullName evidence="2">WD40 domain-containing protein</fullName>
    </submittedName>
</protein>
<dbReference type="HOGENOM" id="CLU_836525_0_0_0"/>
<dbReference type="InterPro" id="IPR011042">
    <property type="entry name" value="6-blade_b-propeller_TolB-like"/>
</dbReference>
<dbReference type="InterPro" id="IPR011659">
    <property type="entry name" value="WD40"/>
</dbReference>
<dbReference type="PANTHER" id="PTHR36842">
    <property type="entry name" value="PROTEIN TOLB HOMOLOG"/>
    <property type="match status" value="1"/>
</dbReference>
<dbReference type="OrthoDB" id="139813at2"/>
<organism evidence="2 3">
    <name type="scientific">Oscillochloris trichoides DG-6</name>
    <dbReference type="NCBI Taxonomy" id="765420"/>
    <lineage>
        <taxon>Bacteria</taxon>
        <taxon>Bacillati</taxon>
        <taxon>Chloroflexota</taxon>
        <taxon>Chloroflexia</taxon>
        <taxon>Chloroflexales</taxon>
        <taxon>Chloroflexineae</taxon>
        <taxon>Oscillochloridaceae</taxon>
        <taxon>Oscillochloris</taxon>
    </lineage>
</organism>
<keyword evidence="3" id="KW-1185">Reference proteome</keyword>
<dbReference type="Gene3D" id="2.120.10.30">
    <property type="entry name" value="TolB, C-terminal domain"/>
    <property type="match status" value="2"/>
</dbReference>
<name>E1IFU9_9CHLR</name>
<dbReference type="PANTHER" id="PTHR36842:SF1">
    <property type="entry name" value="PROTEIN TOLB"/>
    <property type="match status" value="1"/>
</dbReference>
<dbReference type="Pfam" id="PF07676">
    <property type="entry name" value="PD40"/>
    <property type="match status" value="3"/>
</dbReference>
<accession>E1IFU9</accession>
<sequence length="322" mass="33591">MMLLILVGCGGGTPVPQAGTPAANTTSLAGRLLFVRAGVIWQWRGSAAQALLGDGNAWQPALAPDGRRIAYVRRDNSFSDVLLADASGAPLGQLTTNGSRQPPNSLARVYESTWAFYPTWAPTGDRLVVTGQAVPPSGDPPVDANLGLFELSVAGGYQPMLYAAPNVQVGRSLYLPDGQRLLFVRSPNSADGQQQLYLLDLDTGAAEPFAAAPSPSYDPAISPDGRWLAFAAQDGDGTDLFALPLAGGGTPLRLSDIGSARAPAFSPDGRQIAFLAIAPGEGGFDLWVADLIEEAGGLRATTPRRLTNAWHLDADSGLVWGG</sequence>